<proteinExistence type="predicted"/>
<dbReference type="AlphaFoldDB" id="A0A7J7YNP9"/>
<reference evidence="1 2" key="1">
    <citation type="journal article" date="2020" name="Nature">
        <title>Six reference-quality genomes reveal evolution of bat adaptations.</title>
        <authorList>
            <person name="Jebb D."/>
            <person name="Huang Z."/>
            <person name="Pippel M."/>
            <person name="Hughes G.M."/>
            <person name="Lavrichenko K."/>
            <person name="Devanna P."/>
            <person name="Winkler S."/>
            <person name="Jermiin L.S."/>
            <person name="Skirmuntt E.C."/>
            <person name="Katzourakis A."/>
            <person name="Burkitt-Gray L."/>
            <person name="Ray D.A."/>
            <person name="Sullivan K.A.M."/>
            <person name="Roscito J.G."/>
            <person name="Kirilenko B.M."/>
            <person name="Davalos L.M."/>
            <person name="Corthals A.P."/>
            <person name="Power M.L."/>
            <person name="Jones G."/>
            <person name="Ransome R.D."/>
            <person name="Dechmann D.K.N."/>
            <person name="Locatelli A.G."/>
            <person name="Puechmaille S.J."/>
            <person name="Fedrigo O."/>
            <person name="Jarvis E.D."/>
            <person name="Hiller M."/>
            <person name="Vernes S.C."/>
            <person name="Myers E.W."/>
            <person name="Teeling E.C."/>
        </authorList>
    </citation>
    <scope>NUCLEOTIDE SEQUENCE [LARGE SCALE GENOMIC DNA]</scope>
    <source>
        <strain evidence="1">MPipKuh1</strain>
        <tissue evidence="1">Flight muscle</tissue>
    </source>
</reference>
<dbReference type="EMBL" id="JACAGB010000005">
    <property type="protein sequence ID" value="KAF6363438.1"/>
    <property type="molecule type" value="Genomic_DNA"/>
</dbReference>
<comment type="caution">
    <text evidence="1">The sequence shown here is derived from an EMBL/GenBank/DDBJ whole genome shotgun (WGS) entry which is preliminary data.</text>
</comment>
<protein>
    <submittedName>
        <fullName evidence="1">PNN interacting serine and arginine rich protein</fullName>
    </submittedName>
</protein>
<organism evidence="1 2">
    <name type="scientific">Pipistrellus kuhlii</name>
    <name type="common">Kuhl's pipistrelle</name>
    <dbReference type="NCBI Taxonomy" id="59472"/>
    <lineage>
        <taxon>Eukaryota</taxon>
        <taxon>Metazoa</taxon>
        <taxon>Chordata</taxon>
        <taxon>Craniata</taxon>
        <taxon>Vertebrata</taxon>
        <taxon>Euteleostomi</taxon>
        <taxon>Mammalia</taxon>
        <taxon>Eutheria</taxon>
        <taxon>Laurasiatheria</taxon>
        <taxon>Chiroptera</taxon>
        <taxon>Yangochiroptera</taxon>
        <taxon>Vespertilionidae</taxon>
        <taxon>Pipistrellus</taxon>
    </lineage>
</organism>
<sequence>MHTGKQQKLLQNSWHSPVHWLPSLDSVDWEVMDQETVKMKGVTEALSHLTLTMRNYGTESGKNRKLFGEKKKNSSYYMINRWKKKSNKLKGLQKR</sequence>
<gene>
    <name evidence="1" type="ORF">mPipKuh1_013764</name>
</gene>
<name>A0A7J7YNP9_PIPKU</name>
<dbReference type="Proteomes" id="UP000558488">
    <property type="component" value="Unassembled WGS sequence"/>
</dbReference>
<accession>A0A7J7YNP9</accession>
<keyword evidence="2" id="KW-1185">Reference proteome</keyword>
<evidence type="ECO:0000313" key="1">
    <source>
        <dbReference type="EMBL" id="KAF6363438.1"/>
    </source>
</evidence>
<evidence type="ECO:0000313" key="2">
    <source>
        <dbReference type="Proteomes" id="UP000558488"/>
    </source>
</evidence>